<protein>
    <submittedName>
        <fullName evidence="2 3">Uncharacterized protein</fullName>
    </submittedName>
</protein>
<organism evidence="2 4">
    <name type="scientific">Medicago truncatula</name>
    <name type="common">Barrel medic</name>
    <name type="synonym">Medicago tribuloides</name>
    <dbReference type="NCBI Taxonomy" id="3880"/>
    <lineage>
        <taxon>Eukaryota</taxon>
        <taxon>Viridiplantae</taxon>
        <taxon>Streptophyta</taxon>
        <taxon>Embryophyta</taxon>
        <taxon>Tracheophyta</taxon>
        <taxon>Spermatophyta</taxon>
        <taxon>Magnoliopsida</taxon>
        <taxon>eudicotyledons</taxon>
        <taxon>Gunneridae</taxon>
        <taxon>Pentapetalae</taxon>
        <taxon>rosids</taxon>
        <taxon>fabids</taxon>
        <taxon>Fabales</taxon>
        <taxon>Fabaceae</taxon>
        <taxon>Papilionoideae</taxon>
        <taxon>50 kb inversion clade</taxon>
        <taxon>NPAAA clade</taxon>
        <taxon>Hologalegina</taxon>
        <taxon>IRL clade</taxon>
        <taxon>Trifolieae</taxon>
        <taxon>Medicago</taxon>
    </lineage>
</organism>
<evidence type="ECO:0000313" key="4">
    <source>
        <dbReference type="Proteomes" id="UP000002051"/>
    </source>
</evidence>
<dbReference type="AlphaFoldDB" id="A0A072ULL7"/>
<feature type="compositionally biased region" description="Basic and acidic residues" evidence="1">
    <location>
        <begin position="36"/>
        <end position="51"/>
    </location>
</feature>
<proteinExistence type="predicted"/>
<name>A0A072ULL7_MEDTR</name>
<dbReference type="HOGENOM" id="CLU_3109428_0_0_1"/>
<evidence type="ECO:0000313" key="3">
    <source>
        <dbReference type="EnsemblPlants" id="KEH30669"/>
    </source>
</evidence>
<accession>A0A072ULL7</accession>
<sequence length="51" mass="5516">MFQSLLSKRKRGAARPPQKLTRCELSIASSTSDDGSEMRAKGGCDWKGASD</sequence>
<dbReference type="Proteomes" id="UP000002051">
    <property type="component" value="Chromosome 4"/>
</dbReference>
<reference evidence="2 4" key="1">
    <citation type="journal article" date="2011" name="Nature">
        <title>The Medicago genome provides insight into the evolution of rhizobial symbioses.</title>
        <authorList>
            <person name="Young N.D."/>
            <person name="Debelle F."/>
            <person name="Oldroyd G.E."/>
            <person name="Geurts R."/>
            <person name="Cannon S.B."/>
            <person name="Udvardi M.K."/>
            <person name="Benedito V.A."/>
            <person name="Mayer K.F."/>
            <person name="Gouzy J."/>
            <person name="Schoof H."/>
            <person name="Van de Peer Y."/>
            <person name="Proost S."/>
            <person name="Cook D.R."/>
            <person name="Meyers B.C."/>
            <person name="Spannagl M."/>
            <person name="Cheung F."/>
            <person name="De Mita S."/>
            <person name="Krishnakumar V."/>
            <person name="Gundlach H."/>
            <person name="Zhou S."/>
            <person name="Mudge J."/>
            <person name="Bharti A.K."/>
            <person name="Murray J.D."/>
            <person name="Naoumkina M.A."/>
            <person name="Rosen B."/>
            <person name="Silverstein K.A."/>
            <person name="Tang H."/>
            <person name="Rombauts S."/>
            <person name="Zhao P.X."/>
            <person name="Zhou P."/>
            <person name="Barbe V."/>
            <person name="Bardou P."/>
            <person name="Bechner M."/>
            <person name="Bellec A."/>
            <person name="Berger A."/>
            <person name="Berges H."/>
            <person name="Bidwell S."/>
            <person name="Bisseling T."/>
            <person name="Choisne N."/>
            <person name="Couloux A."/>
            <person name="Denny R."/>
            <person name="Deshpande S."/>
            <person name="Dai X."/>
            <person name="Doyle J.J."/>
            <person name="Dudez A.M."/>
            <person name="Farmer A.D."/>
            <person name="Fouteau S."/>
            <person name="Franken C."/>
            <person name="Gibelin C."/>
            <person name="Gish J."/>
            <person name="Goldstein S."/>
            <person name="Gonzalez A.J."/>
            <person name="Green P.J."/>
            <person name="Hallab A."/>
            <person name="Hartog M."/>
            <person name="Hua A."/>
            <person name="Humphray S.J."/>
            <person name="Jeong D.H."/>
            <person name="Jing Y."/>
            <person name="Jocker A."/>
            <person name="Kenton S.M."/>
            <person name="Kim D.J."/>
            <person name="Klee K."/>
            <person name="Lai H."/>
            <person name="Lang C."/>
            <person name="Lin S."/>
            <person name="Macmil S.L."/>
            <person name="Magdelenat G."/>
            <person name="Matthews L."/>
            <person name="McCorrison J."/>
            <person name="Monaghan E.L."/>
            <person name="Mun J.H."/>
            <person name="Najar F.Z."/>
            <person name="Nicholson C."/>
            <person name="Noirot C."/>
            <person name="O'Bleness M."/>
            <person name="Paule C.R."/>
            <person name="Poulain J."/>
            <person name="Prion F."/>
            <person name="Qin B."/>
            <person name="Qu C."/>
            <person name="Retzel E.F."/>
            <person name="Riddle C."/>
            <person name="Sallet E."/>
            <person name="Samain S."/>
            <person name="Samson N."/>
            <person name="Sanders I."/>
            <person name="Saurat O."/>
            <person name="Scarpelli C."/>
            <person name="Schiex T."/>
            <person name="Segurens B."/>
            <person name="Severin A.J."/>
            <person name="Sherrier D.J."/>
            <person name="Shi R."/>
            <person name="Sims S."/>
            <person name="Singer S.R."/>
            <person name="Sinharoy S."/>
            <person name="Sterck L."/>
            <person name="Viollet A."/>
            <person name="Wang B.B."/>
            <person name="Wang K."/>
            <person name="Wang M."/>
            <person name="Wang X."/>
            <person name="Warfsmann J."/>
            <person name="Weissenbach J."/>
            <person name="White D.D."/>
            <person name="White J.D."/>
            <person name="Wiley G.B."/>
            <person name="Wincker P."/>
            <person name="Xing Y."/>
            <person name="Yang L."/>
            <person name="Yao Z."/>
            <person name="Ying F."/>
            <person name="Zhai J."/>
            <person name="Zhou L."/>
            <person name="Zuber A."/>
            <person name="Denarie J."/>
            <person name="Dixon R.A."/>
            <person name="May G.D."/>
            <person name="Schwartz D.C."/>
            <person name="Rogers J."/>
            <person name="Quetier F."/>
            <person name="Town C.D."/>
            <person name="Roe B.A."/>
        </authorList>
    </citation>
    <scope>NUCLEOTIDE SEQUENCE [LARGE SCALE GENOMIC DNA]</scope>
    <source>
        <strain evidence="2">A17</strain>
        <strain evidence="3 4">cv. Jemalong A17</strain>
    </source>
</reference>
<reference evidence="3" key="3">
    <citation type="submission" date="2015-04" db="UniProtKB">
        <authorList>
            <consortium name="EnsemblPlants"/>
        </authorList>
    </citation>
    <scope>IDENTIFICATION</scope>
    <source>
        <strain evidence="3">cv. Jemalong A17</strain>
    </source>
</reference>
<evidence type="ECO:0000256" key="1">
    <source>
        <dbReference type="SAM" id="MobiDB-lite"/>
    </source>
</evidence>
<evidence type="ECO:0000313" key="2">
    <source>
        <dbReference type="EMBL" id="KEH30669.1"/>
    </source>
</evidence>
<reference evidence="2 4" key="2">
    <citation type="journal article" date="2014" name="BMC Genomics">
        <title>An improved genome release (version Mt4.0) for the model legume Medicago truncatula.</title>
        <authorList>
            <person name="Tang H."/>
            <person name="Krishnakumar V."/>
            <person name="Bidwell S."/>
            <person name="Rosen B."/>
            <person name="Chan A."/>
            <person name="Zhou S."/>
            <person name="Gentzbittel L."/>
            <person name="Childs K.L."/>
            <person name="Yandell M."/>
            <person name="Gundlach H."/>
            <person name="Mayer K.F."/>
            <person name="Schwartz D.C."/>
            <person name="Town C.D."/>
        </authorList>
    </citation>
    <scope>GENOME REANNOTATION</scope>
    <source>
        <strain evidence="2">A17</strain>
        <strain evidence="3 4">cv. Jemalong A17</strain>
    </source>
</reference>
<dbReference type="EMBL" id="CM001220">
    <property type="protein sequence ID" value="KEH30669.1"/>
    <property type="molecule type" value="Genomic_DNA"/>
</dbReference>
<gene>
    <name evidence="2" type="ordered locus">MTR_4g077947</name>
</gene>
<dbReference type="EnsemblPlants" id="KEH30669">
    <property type="protein sequence ID" value="KEH30669"/>
    <property type="gene ID" value="MTR_4g077947"/>
</dbReference>
<keyword evidence="4" id="KW-1185">Reference proteome</keyword>
<feature type="region of interest" description="Disordered" evidence="1">
    <location>
        <begin position="1"/>
        <end position="51"/>
    </location>
</feature>